<protein>
    <submittedName>
        <fullName evidence="1">Uncharacterized protein</fullName>
    </submittedName>
</protein>
<proteinExistence type="predicted"/>
<dbReference type="EMBL" id="AVOT02014085">
    <property type="protein sequence ID" value="MBW0497261.1"/>
    <property type="molecule type" value="Genomic_DNA"/>
</dbReference>
<accession>A0A9Q3HAD3</accession>
<evidence type="ECO:0000313" key="2">
    <source>
        <dbReference type="Proteomes" id="UP000765509"/>
    </source>
</evidence>
<dbReference type="AlphaFoldDB" id="A0A9Q3HAD3"/>
<keyword evidence="2" id="KW-1185">Reference proteome</keyword>
<sequence length="153" mass="16471">MSSSDPCKSCSGSVSDWDSDSIIEYVQTRSLINSNTPPAIPITSLMNVSGLNIDVGNLMAQNSMAWTIPNISVTPITMNPTNTQMHVSEGPGRKPKISSKANIKSNFSFDFLLNPGGNPMESQEPFGKCKQPSLNIPSGSQAHMGYEKWVYGG</sequence>
<dbReference type="Proteomes" id="UP000765509">
    <property type="component" value="Unassembled WGS sequence"/>
</dbReference>
<gene>
    <name evidence="1" type="ORF">O181_036976</name>
</gene>
<evidence type="ECO:0000313" key="1">
    <source>
        <dbReference type="EMBL" id="MBW0497261.1"/>
    </source>
</evidence>
<reference evidence="1" key="1">
    <citation type="submission" date="2021-03" db="EMBL/GenBank/DDBJ databases">
        <title>Draft genome sequence of rust myrtle Austropuccinia psidii MF-1, a brazilian biotype.</title>
        <authorList>
            <person name="Quecine M.C."/>
            <person name="Pachon D.M.R."/>
            <person name="Bonatelli M.L."/>
            <person name="Correr F.H."/>
            <person name="Franceschini L.M."/>
            <person name="Leite T.F."/>
            <person name="Margarido G.R.A."/>
            <person name="Almeida C.A."/>
            <person name="Ferrarezi J.A."/>
            <person name="Labate C.A."/>
        </authorList>
    </citation>
    <scope>NUCLEOTIDE SEQUENCE</scope>
    <source>
        <strain evidence="1">MF-1</strain>
    </source>
</reference>
<organism evidence="1 2">
    <name type="scientific">Austropuccinia psidii MF-1</name>
    <dbReference type="NCBI Taxonomy" id="1389203"/>
    <lineage>
        <taxon>Eukaryota</taxon>
        <taxon>Fungi</taxon>
        <taxon>Dikarya</taxon>
        <taxon>Basidiomycota</taxon>
        <taxon>Pucciniomycotina</taxon>
        <taxon>Pucciniomycetes</taxon>
        <taxon>Pucciniales</taxon>
        <taxon>Sphaerophragmiaceae</taxon>
        <taxon>Austropuccinia</taxon>
    </lineage>
</organism>
<name>A0A9Q3HAD3_9BASI</name>
<comment type="caution">
    <text evidence="1">The sequence shown here is derived from an EMBL/GenBank/DDBJ whole genome shotgun (WGS) entry which is preliminary data.</text>
</comment>